<dbReference type="Pfam" id="PF14542">
    <property type="entry name" value="Acetyltransf_CG"/>
    <property type="match status" value="1"/>
</dbReference>
<evidence type="ECO:0000313" key="3">
    <source>
        <dbReference type="Proteomes" id="UP000241247"/>
    </source>
</evidence>
<dbReference type="InterPro" id="IPR031165">
    <property type="entry name" value="GNAT_YJDJ"/>
</dbReference>
<dbReference type="PROSITE" id="PS51729">
    <property type="entry name" value="GNAT_YJDJ"/>
    <property type="match status" value="1"/>
</dbReference>
<reference evidence="2 3" key="1">
    <citation type="submission" date="2018-04" db="EMBL/GenBank/DDBJ databases">
        <title>Genomic Encyclopedia of Type Strains, Phase IV (KMG-IV): sequencing the most valuable type-strain genomes for metagenomic binning, comparative biology and taxonomic classification.</title>
        <authorList>
            <person name="Goeker M."/>
        </authorList>
    </citation>
    <scope>NUCLEOTIDE SEQUENCE [LARGE SCALE GENOMIC DNA]</scope>
    <source>
        <strain evidence="2 3">DSM 7138</strain>
    </source>
</reference>
<organism evidence="2 3">
    <name type="scientific">Mycoplana dimorpha</name>
    <dbReference type="NCBI Taxonomy" id="28320"/>
    <lineage>
        <taxon>Bacteria</taxon>
        <taxon>Pseudomonadati</taxon>
        <taxon>Pseudomonadota</taxon>
        <taxon>Alphaproteobacteria</taxon>
        <taxon>Hyphomicrobiales</taxon>
        <taxon>Rhizobiaceae</taxon>
        <taxon>Mycoplana</taxon>
    </lineage>
</organism>
<feature type="domain" description="N-acetyltransferase" evidence="1">
    <location>
        <begin position="16"/>
        <end position="104"/>
    </location>
</feature>
<dbReference type="Proteomes" id="UP000241247">
    <property type="component" value="Unassembled WGS sequence"/>
</dbReference>
<dbReference type="Gene3D" id="3.40.630.30">
    <property type="match status" value="1"/>
</dbReference>
<evidence type="ECO:0000313" key="2">
    <source>
        <dbReference type="EMBL" id="PTM96502.1"/>
    </source>
</evidence>
<dbReference type="PANTHER" id="PTHR31435">
    <property type="entry name" value="PROTEIN NATD1"/>
    <property type="match status" value="1"/>
</dbReference>
<proteinExistence type="predicted"/>
<dbReference type="PANTHER" id="PTHR31435:SF10">
    <property type="entry name" value="BSR4717 PROTEIN"/>
    <property type="match status" value="1"/>
</dbReference>
<evidence type="ECO:0000259" key="1">
    <source>
        <dbReference type="PROSITE" id="PS51729"/>
    </source>
</evidence>
<dbReference type="EMBL" id="PZZZ01000003">
    <property type="protein sequence ID" value="PTM96502.1"/>
    <property type="molecule type" value="Genomic_DNA"/>
</dbReference>
<keyword evidence="3" id="KW-1185">Reference proteome</keyword>
<comment type="caution">
    <text evidence="2">The sequence shown here is derived from an EMBL/GenBank/DDBJ whole genome shotgun (WGS) entry which is preliminary data.</text>
</comment>
<dbReference type="InterPro" id="IPR016181">
    <property type="entry name" value="Acyl_CoA_acyltransferase"/>
</dbReference>
<sequence length="105" mass="11375">MVIEMTEKSAVQISYEDQGHKGRFVARIGGFEGEGELTISKVSDALVIADHTLVPDTLRGTGAASALVGALITDARAKSYRIVPLCPFVRAQSQKHPEWSDVIQH</sequence>
<dbReference type="SUPFAM" id="SSF55729">
    <property type="entry name" value="Acyl-CoA N-acyltransferases (Nat)"/>
    <property type="match status" value="1"/>
</dbReference>
<gene>
    <name evidence="2" type="ORF">C7449_103521</name>
</gene>
<name>A0A2T5BBZ0_MYCDI</name>
<dbReference type="AlphaFoldDB" id="A0A2T5BBZ0"/>
<dbReference type="InterPro" id="IPR045057">
    <property type="entry name" value="Gcn5-rel_NAT"/>
</dbReference>
<protein>
    <recommendedName>
        <fullName evidence="1">N-acetyltransferase domain-containing protein</fullName>
    </recommendedName>
</protein>
<accession>A0A2T5BBZ0</accession>